<feature type="region of interest" description="Disordered" evidence="1">
    <location>
        <begin position="634"/>
        <end position="912"/>
    </location>
</feature>
<feature type="compositionally biased region" description="Pro residues" evidence="1">
    <location>
        <begin position="751"/>
        <end position="761"/>
    </location>
</feature>
<dbReference type="GeneID" id="39591659"/>
<gene>
    <name evidence="2" type="ORF">EHS24_007116</name>
</gene>
<sequence length="1565" mass="163738">MPARPTDVVNKIRDRSHSQSHFDNEFSTLMNDLPTPASQAFPTGHSVVDGDQRAVPDSERKVYPVLQTARAAPPPPEDEHKGQQRSGEPSPSVAQTVPGIPSDKPSTPAISTAPGPPVTSQSRNVNKPTTPSAEASTSKDARLPLLPKLSMLDKVLNRQTMTAQDSPPSQANGKVAAVASATTSETPARPTTPTRPGTPSKQESRAPSEQQSDSGSTKPRRRRSLSLSALFTRKKKNSLDDAPPIPDLPVNLMPRKTGQPGVNGVPSMPDLPAGLSSKFSSQRKTGTTDAVVAPSRPETPTSATPKATKRKTLLGKTSLKDLFSSSNSADGGVSSSKSVRRSKSKPELKKNRLDDAPPVPSLPPVLPQLRSESPVSKPTLVPDALAALTGSRSGTSASEAKPDVKPTEPVRSAESKRVAPPKVIEKDLPAVTTTPSKQVHKPAQPFSIEKPMRPMQVDPPLEQPDNEAAKTPTVVPDALAALTARSRNPSSPEKSPVELVPDVFAAFGSTEQTSPAANGYVGNTIPDKIRAVSPTPALGGKLKTKKSKVTLKLKKDKEDKVEATTEEKASHRRTRTLSQRLSISSFAPFKKWRAEEDVPAVPAMPPSFDKVEASRSASDARASVMPPVEIVQPMLTSSNKDKHEALVQPRSATPVRSTSMRPDVPSVIEGSGATKPLNIQKRVPVPTVKTEPPTPDKPLPMPRATIVNDELPAAVSFSSVSVDESPDRDELPSTVAFSPKTPSKEKATTPGPTPPSKPSTPPALVSIKLPAPPPFAPVDVPHTPFTPQTPAPQAAAQAKAQAAMAEAPSSTVRKMADLQQRRTMPVPSSHERPARKTNSVVDTAPGLAYLEGDASSDEGDTTQSHASTIMPSFSHMATAPSPSATLRSSSAPQALSPDVGEPPSPAPSATDAEAAVVQTAQTARRSIIRSVTTPMSSVVSLLQTANPDDSPRSSTIGSTISPAVAAVFGVGAGVAAAGSFVETDGNSEETVTPEMAAAAVGHVNMAHEASEDLWSSSGESSPRSRVASPVPQPLGLPTLEDISIDDEVSPAAAPNPFPATTQASSDDYNHHRPTLLRQLSTPASAPASLSRASSPFGGRMFSPVGESFVGATLLTTVASAASSMATAVTSALSPQATTFELPEQFEDNVRDRVFQSPSVASDASFESAEEGSVDSATFESYDLAPSGRTPPIAPYMPSAPPPVAFDDLPPALSMPRRRGSVPAVLAATAARRRTSSVPVGNRPSMADYDDDEDDDDEELPLPRRASVFRTGSPVSGSSSPGPYQGRNVSCPLPTTRGISVATDSRPGSPLDLHMPGGLIPKASDSPTFSSTPVTVHRTPTATDGEYTTVAGARTHIRRDSGITSAVGAIGFARQGPIDSDAAGVAVNQSRAAAAVQYQAVAVVRHSLPFEVDYRSSRASFRQSAHELSHWNESTATIARITEGPETSEPEEESFQLDSGSSHSSSGSDDGEGAPSTPRTPDLNQLAHVTPPAHPSPSPIPASYGGATGADEAQVKGSVIRLARAPFRAMHHDMSQDAEGDDDGFSDTFPESLGGDSFTTAHEVGA</sequence>
<feature type="compositionally biased region" description="Polar residues" evidence="1">
    <location>
        <begin position="26"/>
        <end position="41"/>
    </location>
</feature>
<feature type="region of interest" description="Disordered" evidence="1">
    <location>
        <begin position="1228"/>
        <end position="1307"/>
    </location>
</feature>
<feature type="region of interest" description="Disordered" evidence="1">
    <location>
        <begin position="1530"/>
        <end position="1565"/>
    </location>
</feature>
<feature type="compositionally biased region" description="Polar residues" evidence="1">
    <location>
        <begin position="118"/>
        <end position="136"/>
    </location>
</feature>
<feature type="compositionally biased region" description="Low complexity" evidence="1">
    <location>
        <begin position="175"/>
        <end position="200"/>
    </location>
</feature>
<name>A0A427XX78_9TREE</name>
<keyword evidence="3" id="KW-1185">Reference proteome</keyword>
<feature type="compositionally biased region" description="Low complexity" evidence="1">
    <location>
        <begin position="1012"/>
        <end position="1029"/>
    </location>
</feature>
<feature type="compositionally biased region" description="Low complexity" evidence="1">
    <location>
        <begin position="1271"/>
        <end position="1282"/>
    </location>
</feature>
<organism evidence="2 3">
    <name type="scientific">Apiotrichum porosum</name>
    <dbReference type="NCBI Taxonomy" id="105984"/>
    <lineage>
        <taxon>Eukaryota</taxon>
        <taxon>Fungi</taxon>
        <taxon>Dikarya</taxon>
        <taxon>Basidiomycota</taxon>
        <taxon>Agaricomycotina</taxon>
        <taxon>Tremellomycetes</taxon>
        <taxon>Trichosporonales</taxon>
        <taxon>Trichosporonaceae</taxon>
        <taxon>Apiotrichum</taxon>
    </lineage>
</organism>
<feature type="compositionally biased region" description="Polar residues" evidence="1">
    <location>
        <begin position="84"/>
        <end position="95"/>
    </location>
</feature>
<accession>A0A427XX78</accession>
<evidence type="ECO:0000256" key="1">
    <source>
        <dbReference type="SAM" id="MobiDB-lite"/>
    </source>
</evidence>
<feature type="compositionally biased region" description="Pro residues" evidence="1">
    <location>
        <begin position="692"/>
        <end position="701"/>
    </location>
</feature>
<feature type="compositionally biased region" description="Low complexity" evidence="1">
    <location>
        <begin position="791"/>
        <end position="808"/>
    </location>
</feature>
<evidence type="ECO:0000313" key="3">
    <source>
        <dbReference type="Proteomes" id="UP000279236"/>
    </source>
</evidence>
<feature type="compositionally biased region" description="Pro residues" evidence="1">
    <location>
        <begin position="357"/>
        <end position="366"/>
    </location>
</feature>
<feature type="region of interest" description="Disordered" evidence="1">
    <location>
        <begin position="512"/>
        <end position="576"/>
    </location>
</feature>
<feature type="compositionally biased region" description="Low complexity" evidence="1">
    <location>
        <begin position="1457"/>
        <end position="1467"/>
    </location>
</feature>
<feature type="compositionally biased region" description="Polar residues" evidence="1">
    <location>
        <begin position="861"/>
        <end position="871"/>
    </location>
</feature>
<feature type="region of interest" description="Disordered" evidence="1">
    <location>
        <begin position="1009"/>
        <end position="1069"/>
    </location>
</feature>
<feature type="region of interest" description="Disordered" evidence="1">
    <location>
        <begin position="26"/>
        <end position="468"/>
    </location>
</feature>
<feature type="compositionally biased region" description="Basic and acidic residues" evidence="1">
    <location>
        <begin position="553"/>
        <end position="569"/>
    </location>
</feature>
<feature type="compositionally biased region" description="Polar residues" evidence="1">
    <location>
        <begin position="205"/>
        <end position="217"/>
    </location>
</feature>
<dbReference type="RefSeq" id="XP_028477384.1">
    <property type="nucleotide sequence ID" value="XM_028622492.1"/>
</dbReference>
<feature type="compositionally biased region" description="Acidic residues" evidence="1">
    <location>
        <begin position="1535"/>
        <end position="1544"/>
    </location>
</feature>
<feature type="compositionally biased region" description="Polar residues" evidence="1">
    <location>
        <begin position="650"/>
        <end position="660"/>
    </location>
</feature>
<feature type="compositionally biased region" description="Low complexity" evidence="1">
    <location>
        <begin position="324"/>
        <end position="337"/>
    </location>
</feature>
<feature type="compositionally biased region" description="Basic and acidic residues" evidence="1">
    <location>
        <begin position="400"/>
        <end position="428"/>
    </location>
</feature>
<feature type="compositionally biased region" description="Acidic residues" evidence="1">
    <location>
        <begin position="1247"/>
        <end position="1259"/>
    </location>
</feature>
<feature type="region of interest" description="Disordered" evidence="1">
    <location>
        <begin position="1"/>
        <end position="20"/>
    </location>
</feature>
<feature type="compositionally biased region" description="Low complexity" evidence="1">
    <location>
        <begin position="681"/>
        <end position="691"/>
    </location>
</feature>
<feature type="region of interest" description="Disordered" evidence="1">
    <location>
        <begin position="1442"/>
        <end position="1508"/>
    </location>
</feature>
<reference evidence="2 3" key="1">
    <citation type="submission" date="2018-11" db="EMBL/GenBank/DDBJ databases">
        <title>Genome sequence of Apiotrichum porosum DSM 27194.</title>
        <authorList>
            <person name="Aliyu H."/>
            <person name="Gorte O."/>
            <person name="Ochsenreither K."/>
        </authorList>
    </citation>
    <scope>NUCLEOTIDE SEQUENCE [LARGE SCALE GENOMIC DNA]</scope>
    <source>
        <strain evidence="2 3">DSM 27194</strain>
    </source>
</reference>
<comment type="caution">
    <text evidence="2">The sequence shown here is derived from an EMBL/GenBank/DDBJ whole genome shotgun (WGS) entry which is preliminary data.</text>
</comment>
<evidence type="ECO:0000313" key="2">
    <source>
        <dbReference type="EMBL" id="RSH83432.1"/>
    </source>
</evidence>
<feature type="compositionally biased region" description="Acidic residues" evidence="1">
    <location>
        <begin position="1445"/>
        <end position="1454"/>
    </location>
</feature>
<dbReference type="Proteomes" id="UP000279236">
    <property type="component" value="Unassembled WGS sequence"/>
</dbReference>
<feature type="compositionally biased region" description="Basic and acidic residues" evidence="1">
    <location>
        <begin position="48"/>
        <end position="62"/>
    </location>
</feature>
<feature type="compositionally biased region" description="Polar residues" evidence="1">
    <location>
        <begin position="880"/>
        <end position="893"/>
    </location>
</feature>
<feature type="compositionally biased region" description="Basic and acidic residues" evidence="1">
    <location>
        <begin position="344"/>
        <end position="355"/>
    </location>
</feature>
<dbReference type="EMBL" id="RSCE01000004">
    <property type="protein sequence ID" value="RSH83432.1"/>
    <property type="molecule type" value="Genomic_DNA"/>
</dbReference>
<proteinExistence type="predicted"/>
<feature type="compositionally biased region" description="Polar residues" evidence="1">
    <location>
        <begin position="157"/>
        <end position="172"/>
    </location>
</feature>
<feature type="compositionally biased region" description="Basic residues" evidence="1">
    <location>
        <begin position="542"/>
        <end position="552"/>
    </location>
</feature>
<feature type="compositionally biased region" description="Polar residues" evidence="1">
    <location>
        <begin position="277"/>
        <end position="288"/>
    </location>
</feature>
<protein>
    <submittedName>
        <fullName evidence="2">Uncharacterized protein</fullName>
    </submittedName>
</protein>
<feature type="compositionally biased region" description="Basic and acidic residues" evidence="1">
    <location>
        <begin position="10"/>
        <end position="20"/>
    </location>
</feature>